<dbReference type="GO" id="GO:0006355">
    <property type="term" value="P:regulation of DNA-templated transcription"/>
    <property type="evidence" value="ECO:0007669"/>
    <property type="project" value="InterPro"/>
</dbReference>
<dbReference type="PRINTS" id="PR00344">
    <property type="entry name" value="BCTRLSENSOR"/>
</dbReference>
<keyword evidence="7" id="KW-0067">ATP-binding</keyword>
<accession>A0A7X0HPK0</accession>
<evidence type="ECO:0000256" key="4">
    <source>
        <dbReference type="ARBA" id="ARBA00022679"/>
    </source>
</evidence>
<dbReference type="SMART" id="SM00091">
    <property type="entry name" value="PAS"/>
    <property type="match status" value="1"/>
</dbReference>
<dbReference type="PANTHER" id="PTHR43065">
    <property type="entry name" value="SENSOR HISTIDINE KINASE"/>
    <property type="match status" value="1"/>
</dbReference>
<evidence type="ECO:0000256" key="10">
    <source>
        <dbReference type="SAM" id="Phobius"/>
    </source>
</evidence>
<evidence type="ECO:0000259" key="12">
    <source>
        <dbReference type="PROSITE" id="PS50112"/>
    </source>
</evidence>
<sequence>MKNNVSRSKKIAFEISILFILSSLIWIYSTEWLLTKFYTKDVFWISIAKGFLFVIATGFFINKLIYRNMKDIENREKQLQSLVENNMDALIRLDLKGNMISANRVTGKITGYSEEELTNMTIKDLIGKDDLDKVQKHLSEVAKGKSSNVECSCTIKSGHCIQISMTSVPIVIDEKIVGVFVIVRDITELKDKEELIRKSEKLSIVGELAAAVAHEIRNPLTSIKGFLQLLQYKDSKDEEKQYYNIMLSEIERINLIVSEFMVLSKPQAITYQNENITSLLRDVITLLETIAIVKNVEVTKEIESDMILVKCEGNQIKQVFINIFKNAIEAVPNKGKIHIEVSHWKEDRVRIRFIDNGYGIPGDLLSRLGEPFYTTKEKGTGLGLMVSHKIIEDHQGRIDIKSEMNKGTTVDIILPVSIDE</sequence>
<dbReference type="GO" id="GO:0000155">
    <property type="term" value="F:phosphorelay sensor kinase activity"/>
    <property type="evidence" value="ECO:0007669"/>
    <property type="project" value="InterPro"/>
</dbReference>
<keyword evidence="3" id="KW-0597">Phosphoprotein</keyword>
<dbReference type="GO" id="GO:0005524">
    <property type="term" value="F:ATP binding"/>
    <property type="evidence" value="ECO:0007669"/>
    <property type="project" value="UniProtKB-KW"/>
</dbReference>
<dbReference type="Gene3D" id="3.30.450.20">
    <property type="entry name" value="PAS domain"/>
    <property type="match status" value="1"/>
</dbReference>
<dbReference type="EC" id="2.7.13.3" evidence="2"/>
<feature type="transmembrane region" description="Helical" evidence="10">
    <location>
        <begin position="12"/>
        <end position="30"/>
    </location>
</feature>
<dbReference type="CDD" id="cd00130">
    <property type="entry name" value="PAS"/>
    <property type="match status" value="1"/>
</dbReference>
<dbReference type="SUPFAM" id="SSF55874">
    <property type="entry name" value="ATPase domain of HSP90 chaperone/DNA topoisomerase II/histidine kinase"/>
    <property type="match status" value="1"/>
</dbReference>
<organism evidence="13 14">
    <name type="scientific">Bacillus benzoevorans</name>
    <dbReference type="NCBI Taxonomy" id="1456"/>
    <lineage>
        <taxon>Bacteria</taxon>
        <taxon>Bacillati</taxon>
        <taxon>Bacillota</taxon>
        <taxon>Bacilli</taxon>
        <taxon>Bacillales</taxon>
        <taxon>Bacillaceae</taxon>
        <taxon>Bacillus</taxon>
    </lineage>
</organism>
<dbReference type="InterPro" id="IPR036097">
    <property type="entry name" value="HisK_dim/P_sf"/>
</dbReference>
<evidence type="ECO:0000256" key="5">
    <source>
        <dbReference type="ARBA" id="ARBA00022741"/>
    </source>
</evidence>
<dbReference type="InterPro" id="IPR004358">
    <property type="entry name" value="Sig_transdc_His_kin-like_C"/>
</dbReference>
<feature type="domain" description="Histidine kinase" evidence="11">
    <location>
        <begin position="211"/>
        <end position="418"/>
    </location>
</feature>
<evidence type="ECO:0000256" key="1">
    <source>
        <dbReference type="ARBA" id="ARBA00000085"/>
    </source>
</evidence>
<keyword evidence="10" id="KW-1133">Transmembrane helix</keyword>
<dbReference type="RefSeq" id="WP_184523566.1">
    <property type="nucleotide sequence ID" value="NZ_JACHGK010000002.1"/>
</dbReference>
<evidence type="ECO:0000256" key="6">
    <source>
        <dbReference type="ARBA" id="ARBA00022777"/>
    </source>
</evidence>
<evidence type="ECO:0000256" key="9">
    <source>
        <dbReference type="ARBA" id="ARBA00023012"/>
    </source>
</evidence>
<comment type="caution">
    <text evidence="13">The sequence shown here is derived from an EMBL/GenBank/DDBJ whole genome shotgun (WGS) entry which is preliminary data.</text>
</comment>
<keyword evidence="14" id="KW-1185">Reference proteome</keyword>
<protein>
    <recommendedName>
        <fullName evidence="2">histidine kinase</fullName>
        <ecNumber evidence="2">2.7.13.3</ecNumber>
    </recommendedName>
</protein>
<dbReference type="PROSITE" id="PS50112">
    <property type="entry name" value="PAS"/>
    <property type="match status" value="1"/>
</dbReference>
<dbReference type="Pfam" id="PF00512">
    <property type="entry name" value="HisKA"/>
    <property type="match status" value="1"/>
</dbReference>
<keyword evidence="4" id="KW-0808">Transferase</keyword>
<evidence type="ECO:0000256" key="8">
    <source>
        <dbReference type="ARBA" id="ARBA00022969"/>
    </source>
</evidence>
<keyword evidence="9" id="KW-0902">Two-component regulatory system</keyword>
<evidence type="ECO:0000256" key="7">
    <source>
        <dbReference type="ARBA" id="ARBA00022840"/>
    </source>
</evidence>
<dbReference type="FunFam" id="1.10.287.130:FF:000040">
    <property type="entry name" value="PAS domain-containing sensor histidine kinase"/>
    <property type="match status" value="1"/>
</dbReference>
<name>A0A7X0HPK0_9BACI</name>
<keyword evidence="10" id="KW-0812">Transmembrane</keyword>
<dbReference type="Gene3D" id="3.30.565.10">
    <property type="entry name" value="Histidine kinase-like ATPase, C-terminal domain"/>
    <property type="match status" value="1"/>
</dbReference>
<dbReference type="InterPro" id="IPR035965">
    <property type="entry name" value="PAS-like_dom_sf"/>
</dbReference>
<keyword evidence="8" id="KW-0749">Sporulation</keyword>
<evidence type="ECO:0000256" key="3">
    <source>
        <dbReference type="ARBA" id="ARBA00022553"/>
    </source>
</evidence>
<dbReference type="Pfam" id="PF02518">
    <property type="entry name" value="HATPase_c"/>
    <property type="match status" value="1"/>
</dbReference>
<dbReference type="InterPro" id="IPR013767">
    <property type="entry name" value="PAS_fold"/>
</dbReference>
<feature type="domain" description="PAS" evidence="12">
    <location>
        <begin position="75"/>
        <end position="145"/>
    </location>
</feature>
<dbReference type="PANTHER" id="PTHR43065:SF34">
    <property type="entry name" value="SPORULATION KINASE A"/>
    <property type="match status" value="1"/>
</dbReference>
<dbReference type="Proteomes" id="UP000531594">
    <property type="component" value="Unassembled WGS sequence"/>
</dbReference>
<dbReference type="CDD" id="cd00082">
    <property type="entry name" value="HisKA"/>
    <property type="match status" value="1"/>
</dbReference>
<dbReference type="SMART" id="SM00388">
    <property type="entry name" value="HisKA"/>
    <property type="match status" value="1"/>
</dbReference>
<evidence type="ECO:0000313" key="13">
    <source>
        <dbReference type="EMBL" id="MBB6444483.1"/>
    </source>
</evidence>
<proteinExistence type="predicted"/>
<keyword evidence="10" id="KW-0472">Membrane</keyword>
<dbReference type="NCBIfam" id="TIGR00229">
    <property type="entry name" value="sensory_box"/>
    <property type="match status" value="1"/>
</dbReference>
<dbReference type="InterPro" id="IPR000014">
    <property type="entry name" value="PAS"/>
</dbReference>
<dbReference type="PROSITE" id="PS50109">
    <property type="entry name" value="HIS_KIN"/>
    <property type="match status" value="1"/>
</dbReference>
<dbReference type="SUPFAM" id="SSF47384">
    <property type="entry name" value="Homodimeric domain of signal transducing histidine kinase"/>
    <property type="match status" value="1"/>
</dbReference>
<gene>
    <name evidence="13" type="ORF">HNR53_001091</name>
</gene>
<reference evidence="13 14" key="1">
    <citation type="submission" date="2020-08" db="EMBL/GenBank/DDBJ databases">
        <title>Genomic Encyclopedia of Type Strains, Phase IV (KMG-IV): sequencing the most valuable type-strain genomes for metagenomic binning, comparative biology and taxonomic classification.</title>
        <authorList>
            <person name="Goeker M."/>
        </authorList>
    </citation>
    <scope>NUCLEOTIDE SEQUENCE [LARGE SCALE GENOMIC DNA]</scope>
    <source>
        <strain evidence="13 14">DSM 5391</strain>
    </source>
</reference>
<keyword evidence="6" id="KW-0418">Kinase</keyword>
<dbReference type="InterPro" id="IPR005467">
    <property type="entry name" value="His_kinase_dom"/>
</dbReference>
<keyword evidence="5" id="KW-0547">Nucleotide-binding</keyword>
<dbReference type="InterPro" id="IPR036890">
    <property type="entry name" value="HATPase_C_sf"/>
</dbReference>
<dbReference type="Gene3D" id="1.10.287.130">
    <property type="match status" value="1"/>
</dbReference>
<dbReference type="GO" id="GO:0030435">
    <property type="term" value="P:sporulation resulting in formation of a cellular spore"/>
    <property type="evidence" value="ECO:0007669"/>
    <property type="project" value="UniProtKB-KW"/>
</dbReference>
<dbReference type="EMBL" id="JACHGK010000002">
    <property type="protein sequence ID" value="MBB6444483.1"/>
    <property type="molecule type" value="Genomic_DNA"/>
</dbReference>
<dbReference type="SUPFAM" id="SSF55785">
    <property type="entry name" value="PYP-like sensor domain (PAS domain)"/>
    <property type="match status" value="1"/>
</dbReference>
<dbReference type="Pfam" id="PF00989">
    <property type="entry name" value="PAS"/>
    <property type="match status" value="1"/>
</dbReference>
<evidence type="ECO:0000259" key="11">
    <source>
        <dbReference type="PROSITE" id="PS50109"/>
    </source>
</evidence>
<dbReference type="SMART" id="SM00387">
    <property type="entry name" value="HATPase_c"/>
    <property type="match status" value="1"/>
</dbReference>
<dbReference type="InterPro" id="IPR003594">
    <property type="entry name" value="HATPase_dom"/>
</dbReference>
<comment type="catalytic activity">
    <reaction evidence="1">
        <text>ATP + protein L-histidine = ADP + protein N-phospho-L-histidine.</text>
        <dbReference type="EC" id="2.7.13.3"/>
    </reaction>
</comment>
<evidence type="ECO:0000256" key="2">
    <source>
        <dbReference type="ARBA" id="ARBA00012438"/>
    </source>
</evidence>
<evidence type="ECO:0000313" key="14">
    <source>
        <dbReference type="Proteomes" id="UP000531594"/>
    </source>
</evidence>
<feature type="transmembrane region" description="Helical" evidence="10">
    <location>
        <begin position="42"/>
        <end position="61"/>
    </location>
</feature>
<dbReference type="InterPro" id="IPR003661">
    <property type="entry name" value="HisK_dim/P_dom"/>
</dbReference>
<dbReference type="AlphaFoldDB" id="A0A7X0HPK0"/>